<feature type="non-terminal residue" evidence="2">
    <location>
        <position position="1"/>
    </location>
</feature>
<feature type="compositionally biased region" description="Basic and acidic residues" evidence="1">
    <location>
        <begin position="1"/>
        <end position="11"/>
    </location>
</feature>
<dbReference type="AlphaFoldDB" id="A0A6J4Q7G3"/>
<accession>A0A6J4Q7G3</accession>
<protein>
    <submittedName>
        <fullName evidence="2">Transglycosylase associated protein</fullName>
    </submittedName>
</protein>
<feature type="compositionally biased region" description="Basic residues" evidence="1">
    <location>
        <begin position="53"/>
        <end position="65"/>
    </location>
</feature>
<feature type="region of interest" description="Disordered" evidence="1">
    <location>
        <begin position="1"/>
        <end position="85"/>
    </location>
</feature>
<proteinExistence type="predicted"/>
<feature type="compositionally biased region" description="Basic and acidic residues" evidence="1">
    <location>
        <begin position="28"/>
        <end position="37"/>
    </location>
</feature>
<gene>
    <name evidence="2" type="ORF">AVDCRST_MAG80-527</name>
</gene>
<dbReference type="EMBL" id="CADCVC010000048">
    <property type="protein sequence ID" value="CAA9430423.1"/>
    <property type="molecule type" value="Genomic_DNA"/>
</dbReference>
<evidence type="ECO:0000313" key="2">
    <source>
        <dbReference type="EMBL" id="CAA9430423.1"/>
    </source>
</evidence>
<sequence>GNTGLDRDRADSGGVGQADHAGARSRGHHSDDPDRDGRCRRRGLYSAGPPGIARRRLHLVHHRRDHRGDHPACYLPFDRGQQDDL</sequence>
<organism evidence="2">
    <name type="scientific">uncultured Rubrobacteraceae bacterium</name>
    <dbReference type="NCBI Taxonomy" id="349277"/>
    <lineage>
        <taxon>Bacteria</taxon>
        <taxon>Bacillati</taxon>
        <taxon>Actinomycetota</taxon>
        <taxon>Rubrobacteria</taxon>
        <taxon>Rubrobacterales</taxon>
        <taxon>Rubrobacteraceae</taxon>
        <taxon>environmental samples</taxon>
    </lineage>
</organism>
<name>A0A6J4Q7G3_9ACTN</name>
<reference evidence="2" key="1">
    <citation type="submission" date="2020-02" db="EMBL/GenBank/DDBJ databases">
        <authorList>
            <person name="Meier V. D."/>
        </authorList>
    </citation>
    <scope>NUCLEOTIDE SEQUENCE</scope>
    <source>
        <strain evidence="2">AVDCRST_MAG80</strain>
    </source>
</reference>
<evidence type="ECO:0000256" key="1">
    <source>
        <dbReference type="SAM" id="MobiDB-lite"/>
    </source>
</evidence>
<feature type="non-terminal residue" evidence="2">
    <location>
        <position position="85"/>
    </location>
</feature>